<keyword evidence="9" id="KW-1185">Reference proteome</keyword>
<feature type="transmembrane region" description="Helical" evidence="7">
    <location>
        <begin position="41"/>
        <end position="61"/>
    </location>
</feature>
<dbReference type="InterPro" id="IPR002293">
    <property type="entry name" value="AA/rel_permease1"/>
</dbReference>
<feature type="transmembrane region" description="Helical" evidence="7">
    <location>
        <begin position="196"/>
        <end position="214"/>
    </location>
</feature>
<feature type="transmembrane region" description="Helical" evidence="7">
    <location>
        <begin position="124"/>
        <end position="146"/>
    </location>
</feature>
<comment type="caution">
    <text evidence="8">The sequence shown here is derived from an EMBL/GenBank/DDBJ whole genome shotgun (WGS) entry which is preliminary data.</text>
</comment>
<feature type="transmembrane region" description="Helical" evidence="7">
    <location>
        <begin position="234"/>
        <end position="257"/>
    </location>
</feature>
<evidence type="ECO:0000256" key="7">
    <source>
        <dbReference type="SAM" id="Phobius"/>
    </source>
</evidence>
<feature type="region of interest" description="Disordered" evidence="6">
    <location>
        <begin position="1"/>
        <end position="31"/>
    </location>
</feature>
<accession>A0ABP9BRD7</accession>
<evidence type="ECO:0000313" key="9">
    <source>
        <dbReference type="Proteomes" id="UP001500187"/>
    </source>
</evidence>
<keyword evidence="2" id="KW-1003">Cell membrane</keyword>
<dbReference type="PANTHER" id="PTHR42770:SF7">
    <property type="entry name" value="MEMBRANE PROTEIN"/>
    <property type="match status" value="1"/>
</dbReference>
<evidence type="ECO:0000256" key="2">
    <source>
        <dbReference type="ARBA" id="ARBA00022475"/>
    </source>
</evidence>
<feature type="transmembrane region" description="Helical" evidence="7">
    <location>
        <begin position="379"/>
        <end position="398"/>
    </location>
</feature>
<feature type="transmembrane region" description="Helical" evidence="7">
    <location>
        <begin position="166"/>
        <end position="184"/>
    </location>
</feature>
<dbReference type="InterPro" id="IPR050367">
    <property type="entry name" value="APC_superfamily"/>
</dbReference>
<dbReference type="EMBL" id="BAABKP010000005">
    <property type="protein sequence ID" value="GAA4799395.1"/>
    <property type="molecule type" value="Genomic_DNA"/>
</dbReference>
<dbReference type="Proteomes" id="UP001500187">
    <property type="component" value="Unassembled WGS sequence"/>
</dbReference>
<dbReference type="Pfam" id="PF13520">
    <property type="entry name" value="AA_permease_2"/>
    <property type="match status" value="1"/>
</dbReference>
<keyword evidence="4 7" id="KW-1133">Transmembrane helix</keyword>
<protein>
    <submittedName>
        <fullName evidence="8">APC family permease</fullName>
    </submittedName>
</protein>
<feature type="transmembrane region" description="Helical" evidence="7">
    <location>
        <begin position="410"/>
        <end position="432"/>
    </location>
</feature>
<sequence>MSQTPQNPVPAGSAPVTASTNPHGAVDTGAANKKGLSSGKVTLFSSMIIGISVVAPAYSLSGALGPVAAEAGLYMPAMFLIGFIPMLLVAIGYRELNAAMPDAGTTFTWTTKAFGPYAGWMGGWALLVATILVLSNLAGIAVDFFYLALSQVLSNPGVADLAGNNLINIATFIAFMAFGCYITYRGLDATQKIQTVFIIFQLAVLAIFSAVAFYKASTGTGFANLSFSLEWFNPFGIDSFSTLAAGMSLVFFLYWGWDAVLTMNEETEGKHTTSGHAAVGTILTIVVLYLFLSVSTLAFAGTGETGLGLGNPDNQENIFAALSGPVLGAFGILMSFAVLVAALASLQSTAVSPARTLLAMGYYKALSPKFASLSPKYQAPSYATIVSCLIATVFYVVMRFISTSVLWDTISALSLMVCLYYGITAFACVWYFRKTSLSSGVKALFNKFIFPLLGGLILVVFFAQTFFDSMDPAYGSGSEIGGVGLVFILSLVLLVLGVIAMIYQRIKRPDFFAGKVPMDVEHMIDLPEV</sequence>
<evidence type="ECO:0000256" key="6">
    <source>
        <dbReference type="SAM" id="MobiDB-lite"/>
    </source>
</evidence>
<organism evidence="8 9">
    <name type="scientific">Rothia endophytica</name>
    <dbReference type="NCBI Taxonomy" id="1324766"/>
    <lineage>
        <taxon>Bacteria</taxon>
        <taxon>Bacillati</taxon>
        <taxon>Actinomycetota</taxon>
        <taxon>Actinomycetes</taxon>
        <taxon>Micrococcales</taxon>
        <taxon>Micrococcaceae</taxon>
        <taxon>Rothia</taxon>
    </lineage>
</organism>
<name>A0ABP9BRD7_9MICC</name>
<comment type="subcellular location">
    <subcellularLocation>
        <location evidence="1">Cell membrane</location>
        <topology evidence="1">Multi-pass membrane protein</topology>
    </subcellularLocation>
</comment>
<evidence type="ECO:0000256" key="1">
    <source>
        <dbReference type="ARBA" id="ARBA00004651"/>
    </source>
</evidence>
<gene>
    <name evidence="8" type="ORF">GCM10023352_19100</name>
</gene>
<evidence type="ECO:0000256" key="5">
    <source>
        <dbReference type="ARBA" id="ARBA00023136"/>
    </source>
</evidence>
<dbReference type="Gene3D" id="1.20.1740.10">
    <property type="entry name" value="Amino acid/polyamine transporter I"/>
    <property type="match status" value="1"/>
</dbReference>
<evidence type="ECO:0000256" key="4">
    <source>
        <dbReference type="ARBA" id="ARBA00022989"/>
    </source>
</evidence>
<evidence type="ECO:0000256" key="3">
    <source>
        <dbReference type="ARBA" id="ARBA00022692"/>
    </source>
</evidence>
<dbReference type="PANTHER" id="PTHR42770">
    <property type="entry name" value="AMINO ACID TRANSPORTER-RELATED"/>
    <property type="match status" value="1"/>
</dbReference>
<evidence type="ECO:0000313" key="8">
    <source>
        <dbReference type="EMBL" id="GAA4799395.1"/>
    </source>
</evidence>
<feature type="transmembrane region" description="Helical" evidence="7">
    <location>
        <begin position="277"/>
        <end position="298"/>
    </location>
</feature>
<dbReference type="PIRSF" id="PIRSF006060">
    <property type="entry name" value="AA_transporter"/>
    <property type="match status" value="1"/>
</dbReference>
<feature type="transmembrane region" description="Helical" evidence="7">
    <location>
        <begin position="318"/>
        <end position="346"/>
    </location>
</feature>
<reference evidence="9" key="1">
    <citation type="journal article" date="2019" name="Int. J. Syst. Evol. Microbiol.">
        <title>The Global Catalogue of Microorganisms (GCM) 10K type strain sequencing project: providing services to taxonomists for standard genome sequencing and annotation.</title>
        <authorList>
            <consortium name="The Broad Institute Genomics Platform"/>
            <consortium name="The Broad Institute Genome Sequencing Center for Infectious Disease"/>
            <person name="Wu L."/>
            <person name="Ma J."/>
        </authorList>
    </citation>
    <scope>NUCLEOTIDE SEQUENCE [LARGE SCALE GENOMIC DNA]</scope>
    <source>
        <strain evidence="9">JCM 18541</strain>
    </source>
</reference>
<keyword evidence="5 7" id="KW-0472">Membrane</keyword>
<dbReference type="RefSeq" id="WP_345446927.1">
    <property type="nucleotide sequence ID" value="NZ_BAABKP010000005.1"/>
</dbReference>
<feature type="transmembrane region" description="Helical" evidence="7">
    <location>
        <begin position="444"/>
        <end position="463"/>
    </location>
</feature>
<feature type="transmembrane region" description="Helical" evidence="7">
    <location>
        <begin position="73"/>
        <end position="93"/>
    </location>
</feature>
<keyword evidence="3 7" id="KW-0812">Transmembrane</keyword>
<feature type="transmembrane region" description="Helical" evidence="7">
    <location>
        <begin position="483"/>
        <end position="503"/>
    </location>
</feature>
<proteinExistence type="predicted"/>